<comment type="caution">
    <text evidence="1">The sequence shown here is derived from an EMBL/GenBank/DDBJ whole genome shotgun (WGS) entry which is preliminary data.</text>
</comment>
<dbReference type="OMA" id="QVIKGCI"/>
<organism evidence="1 2">
    <name type="scientific">Ceratopteris richardii</name>
    <name type="common">Triangle waterfern</name>
    <dbReference type="NCBI Taxonomy" id="49495"/>
    <lineage>
        <taxon>Eukaryota</taxon>
        <taxon>Viridiplantae</taxon>
        <taxon>Streptophyta</taxon>
        <taxon>Embryophyta</taxon>
        <taxon>Tracheophyta</taxon>
        <taxon>Polypodiopsida</taxon>
        <taxon>Polypodiidae</taxon>
        <taxon>Polypodiales</taxon>
        <taxon>Pteridineae</taxon>
        <taxon>Pteridaceae</taxon>
        <taxon>Parkerioideae</taxon>
        <taxon>Ceratopteris</taxon>
    </lineage>
</organism>
<gene>
    <name evidence="1" type="ORF">KP509_15G033600</name>
</gene>
<keyword evidence="2" id="KW-1185">Reference proteome</keyword>
<dbReference type="Proteomes" id="UP000825935">
    <property type="component" value="Chromosome 15"/>
</dbReference>
<dbReference type="PANTHER" id="PTHR36020">
    <property type="entry name" value="TRANSMEMBRANE PROTEIN"/>
    <property type="match status" value="1"/>
</dbReference>
<reference evidence="1" key="1">
    <citation type="submission" date="2021-08" db="EMBL/GenBank/DDBJ databases">
        <title>WGS assembly of Ceratopteris richardii.</title>
        <authorList>
            <person name="Marchant D.B."/>
            <person name="Chen G."/>
            <person name="Jenkins J."/>
            <person name="Shu S."/>
            <person name="Leebens-Mack J."/>
            <person name="Grimwood J."/>
            <person name="Schmutz J."/>
            <person name="Soltis P."/>
            <person name="Soltis D."/>
            <person name="Chen Z.-H."/>
        </authorList>
    </citation>
    <scope>NUCLEOTIDE SEQUENCE</scope>
    <source>
        <strain evidence="1">Whitten #5841</strain>
        <tissue evidence="1">Leaf</tissue>
    </source>
</reference>
<name>A0A8T2T724_CERRI</name>
<dbReference type="OrthoDB" id="1908857at2759"/>
<accession>A0A8T2T724</accession>
<dbReference type="AlphaFoldDB" id="A0A8T2T724"/>
<protein>
    <submittedName>
        <fullName evidence="1">Uncharacterized protein</fullName>
    </submittedName>
</protein>
<sequence>MAFCSWLTNFFSYFWPSSSNDLVMSKRLLQALHLQPSTKHFTLALRDPQYPDSVLYILCSSLLSQQSATDARDLINAVSPSTVIVQVHSNAGEVIQMEHYCGGVHLYPESTLHIIKESFHNNNIHAKYMKLAQEAVIRAIFGTSFMDHIVAAKQTARKVNSSFYYLECPPSPAEMSKMEESQDVQDPMMAAKHISSSLGSPFFSFSVSKFNETSMYVSQMKFMRNFSLNTAFTTHPAITQFFAEGQVCYPNSYTAYECPEFAQAIYPFLIELYCAFRHLPGMHLALQETQKLLLNVRNGGAIDHSCLSVCQCFRLGAEALRSALNDSAHAPLELDKFSSSFVPFEELPYEDVCYVVLAQALKEQLQKSHRVVAILDAGMVAGVRKYWTSTVPDHVKALATECLILDSEESPNSEEEGSEGSMLDKPLIIVGAGAATLVGVTSSVHWGSASTAMKMFSFKIPTALKLAFIGAKKGSISSVIKAAHPITSSVFPSGKAFSAAKYAAGFKASVFNAVSGSANTRVAAHSVISTAQRVSLSAIRTTFYHVMQNRHRKGVGPRLWLSFGASVTACAGVLMFGEKFENVIEIVPEASSISSLCKGLNNLSHASNALMQIKDNQ</sequence>
<evidence type="ECO:0000313" key="1">
    <source>
        <dbReference type="EMBL" id="KAH7404598.1"/>
    </source>
</evidence>
<proteinExistence type="predicted"/>
<evidence type="ECO:0000313" key="2">
    <source>
        <dbReference type="Proteomes" id="UP000825935"/>
    </source>
</evidence>
<dbReference type="PANTHER" id="PTHR36020:SF1">
    <property type="entry name" value="TRANSMEMBRANE PROTEIN"/>
    <property type="match status" value="1"/>
</dbReference>
<dbReference type="EMBL" id="CM035420">
    <property type="protein sequence ID" value="KAH7404598.1"/>
    <property type="molecule type" value="Genomic_DNA"/>
</dbReference>